<feature type="transmembrane region" description="Helical" evidence="2">
    <location>
        <begin position="12"/>
        <end position="30"/>
    </location>
</feature>
<reference evidence="4 5" key="1">
    <citation type="journal article" date="2015" name="Genome Announc.">
        <title>Expanding the biotechnology potential of lactobacilli through comparative genomics of 213 strains and associated genera.</title>
        <authorList>
            <person name="Sun Z."/>
            <person name="Harris H.M."/>
            <person name="McCann A."/>
            <person name="Guo C."/>
            <person name="Argimon S."/>
            <person name="Zhang W."/>
            <person name="Yang X."/>
            <person name="Jeffery I.B."/>
            <person name="Cooney J.C."/>
            <person name="Kagawa T.F."/>
            <person name="Liu W."/>
            <person name="Song Y."/>
            <person name="Salvetti E."/>
            <person name="Wrobel A."/>
            <person name="Rasinkangas P."/>
            <person name="Parkhill J."/>
            <person name="Rea M.C."/>
            <person name="O'Sullivan O."/>
            <person name="Ritari J."/>
            <person name="Douillard F.P."/>
            <person name="Paul Ross R."/>
            <person name="Yang R."/>
            <person name="Briner A.E."/>
            <person name="Felis G.E."/>
            <person name="de Vos W.M."/>
            <person name="Barrangou R."/>
            <person name="Klaenhammer T.R."/>
            <person name="Caufield P.W."/>
            <person name="Cui Y."/>
            <person name="Zhang H."/>
            <person name="O'Toole P.W."/>
        </authorList>
    </citation>
    <scope>NUCLEOTIDE SEQUENCE [LARGE SCALE GENOMIC DNA]</scope>
    <source>
        <strain evidence="4 5">DSM 16381</strain>
    </source>
</reference>
<name>A0A0R1URX8_9LACO</name>
<dbReference type="AlphaFoldDB" id="A0A0R1URX8"/>
<dbReference type="InterPro" id="IPR004474">
    <property type="entry name" value="LytR_CpsA_psr"/>
</dbReference>
<dbReference type="Proteomes" id="UP000051580">
    <property type="component" value="Unassembled WGS sequence"/>
</dbReference>
<dbReference type="PANTHER" id="PTHR33392">
    <property type="entry name" value="POLYISOPRENYL-TEICHOIC ACID--PEPTIDOGLYCAN TEICHOIC ACID TRANSFERASE TAGU"/>
    <property type="match status" value="1"/>
</dbReference>
<dbReference type="EMBL" id="AZFS01000060">
    <property type="protein sequence ID" value="KRL94211.1"/>
    <property type="molecule type" value="Genomic_DNA"/>
</dbReference>
<dbReference type="Pfam" id="PF03816">
    <property type="entry name" value="LytR_cpsA_psr"/>
    <property type="match status" value="1"/>
</dbReference>
<dbReference type="NCBIfam" id="TIGR00350">
    <property type="entry name" value="lytR_cpsA_psr"/>
    <property type="match status" value="1"/>
</dbReference>
<proteinExistence type="inferred from homology"/>
<keyword evidence="5" id="KW-1185">Reference proteome</keyword>
<keyword evidence="2" id="KW-0812">Transmembrane</keyword>
<evidence type="ECO:0000259" key="3">
    <source>
        <dbReference type="Pfam" id="PF03816"/>
    </source>
</evidence>
<organism evidence="4 5">
    <name type="scientific">Levilactobacillus hammesii DSM 16381</name>
    <dbReference type="NCBI Taxonomy" id="1423753"/>
    <lineage>
        <taxon>Bacteria</taxon>
        <taxon>Bacillati</taxon>
        <taxon>Bacillota</taxon>
        <taxon>Bacilli</taxon>
        <taxon>Lactobacillales</taxon>
        <taxon>Lactobacillaceae</taxon>
        <taxon>Levilactobacillus</taxon>
    </lineage>
</organism>
<feature type="domain" description="Cell envelope-related transcriptional attenuator" evidence="3">
    <location>
        <begin position="84"/>
        <end position="229"/>
    </location>
</feature>
<dbReference type="InterPro" id="IPR050922">
    <property type="entry name" value="LytR/CpsA/Psr_CW_biosynth"/>
</dbReference>
<evidence type="ECO:0000313" key="5">
    <source>
        <dbReference type="Proteomes" id="UP000051580"/>
    </source>
</evidence>
<dbReference type="PANTHER" id="PTHR33392:SF6">
    <property type="entry name" value="POLYISOPRENYL-TEICHOIC ACID--PEPTIDOGLYCAN TEICHOIC ACID TRANSFERASE TAGU"/>
    <property type="match status" value="1"/>
</dbReference>
<evidence type="ECO:0000256" key="1">
    <source>
        <dbReference type="ARBA" id="ARBA00006068"/>
    </source>
</evidence>
<dbReference type="STRING" id="1423753.FD28_GL000763"/>
<protein>
    <recommendedName>
        <fullName evidence="3">Cell envelope-related transcriptional attenuator domain-containing protein</fullName>
    </recommendedName>
</protein>
<dbReference type="Gene3D" id="3.40.630.190">
    <property type="entry name" value="LCP protein"/>
    <property type="match status" value="1"/>
</dbReference>
<comment type="caution">
    <text evidence="4">The sequence shown here is derived from an EMBL/GenBank/DDBJ whole genome shotgun (WGS) entry which is preliminary data.</text>
</comment>
<accession>A0A0R1URX8</accession>
<evidence type="ECO:0000256" key="2">
    <source>
        <dbReference type="SAM" id="Phobius"/>
    </source>
</evidence>
<sequence>MQHTKKKHIFRNAILIIILIFIVAGVAYGMESYRNIESTVNRSFKASGVNKQRNVSQQIKRKKPISILLLGTDTGALNRTYKGRTDSMMIVTLNPDKNKTTVTSIPRDTAVAIPGFENRAPSKINAAYAWGSSKTTIKTVQKMLNIPIDFYALINMGGMKKVINEVNGIEVVPTLSFKYEGYTFKKGAKTHMDGAEALAYSRMRYDDPNNDYGRQTRQRSVLVALVKKSGSISTLLNRSFLNSLSSQVQTDLNFNNLTELAKDYRSSDKIVKETHLQGHGKEMNGQDMEMMHKKELQRVTNHIRDGLGLPYKSTGSAAVFSNTSNFP</sequence>
<keyword evidence="2" id="KW-1133">Transmembrane helix</keyword>
<gene>
    <name evidence="4" type="ORF">FD28_GL000763</name>
</gene>
<keyword evidence="2" id="KW-0472">Membrane</keyword>
<dbReference type="PATRIC" id="fig|1423753.3.peg.798"/>
<dbReference type="OrthoDB" id="27330at2"/>
<dbReference type="RefSeq" id="WP_057734583.1">
    <property type="nucleotide sequence ID" value="NZ_AZFS01000060.1"/>
</dbReference>
<evidence type="ECO:0000313" key="4">
    <source>
        <dbReference type="EMBL" id="KRL94211.1"/>
    </source>
</evidence>
<comment type="similarity">
    <text evidence="1">Belongs to the LytR/CpsA/Psr (LCP) family.</text>
</comment>